<dbReference type="Gene3D" id="1.10.3210.10">
    <property type="entry name" value="Hypothetical protein af1432"/>
    <property type="match status" value="1"/>
</dbReference>
<gene>
    <name evidence="2" type="ORF">GM415_04100</name>
</gene>
<dbReference type="Proteomes" id="UP000428328">
    <property type="component" value="Chromosome"/>
</dbReference>
<feature type="domain" description="HDOD" evidence="1">
    <location>
        <begin position="14"/>
        <end position="210"/>
    </location>
</feature>
<dbReference type="PROSITE" id="PS51833">
    <property type="entry name" value="HDOD"/>
    <property type="match status" value="1"/>
</dbReference>
<evidence type="ECO:0000313" key="2">
    <source>
        <dbReference type="EMBL" id="QGY39334.1"/>
    </source>
</evidence>
<dbReference type="PANTHER" id="PTHR33525">
    <property type="match status" value="1"/>
</dbReference>
<dbReference type="PANTHER" id="PTHR33525:SF3">
    <property type="entry name" value="RIBONUCLEASE Y"/>
    <property type="match status" value="1"/>
</dbReference>
<dbReference type="SUPFAM" id="SSF109604">
    <property type="entry name" value="HD-domain/PDEase-like"/>
    <property type="match status" value="1"/>
</dbReference>
<dbReference type="InterPro" id="IPR052340">
    <property type="entry name" value="RNase_Y/CdgJ"/>
</dbReference>
<dbReference type="RefSeq" id="WP_158946560.1">
    <property type="nucleotide sequence ID" value="NZ_CP046400.1"/>
</dbReference>
<dbReference type="EMBL" id="CP046400">
    <property type="protein sequence ID" value="QGY39334.1"/>
    <property type="molecule type" value="Genomic_DNA"/>
</dbReference>
<dbReference type="Pfam" id="PF08668">
    <property type="entry name" value="HDOD"/>
    <property type="match status" value="1"/>
</dbReference>
<evidence type="ECO:0000259" key="1">
    <source>
        <dbReference type="PROSITE" id="PS51833"/>
    </source>
</evidence>
<reference evidence="2 3" key="1">
    <citation type="submission" date="2019-11" db="EMBL/GenBank/DDBJ databases">
        <authorList>
            <person name="Zheng R.K."/>
            <person name="Sun C.M."/>
        </authorList>
    </citation>
    <scope>NUCLEOTIDE SEQUENCE [LARGE SCALE GENOMIC DNA]</scope>
    <source>
        <strain evidence="2 3">SRB007</strain>
    </source>
</reference>
<protein>
    <submittedName>
        <fullName evidence="2">HDOD domain-containing protein</fullName>
    </submittedName>
</protein>
<proteinExistence type="predicted"/>
<keyword evidence="3" id="KW-1185">Reference proteome</keyword>
<sequence>MSRRNEILDQVSKVVAVPSCSHMASGLLGNPDADFRELARVIEYDPGLTANLLKVVNASFFSGSRPVRTAREAIIKLGTTQVLQFVISTGVAPSFVQKIEGYDLAPNMHLQHSVSVAMAARELGSILSMDVPDYTFTAGLLSGIGKTLLGAYVDVNVQSILDFALRDGLSFDQAEDMVLGINHAELGGIVLESWGLPEELTRVVRHHLRPDEYDGVDPVLDLVHIGNVLAKMIGVGLGVDGLNYIPSQKVAERLGLSPDVLDMAAANVVVGLESVRSLFMECVA</sequence>
<dbReference type="AlphaFoldDB" id="A0A6I6JNY5"/>
<accession>A0A6I6JNY5</accession>
<evidence type="ECO:0000313" key="3">
    <source>
        <dbReference type="Proteomes" id="UP000428328"/>
    </source>
</evidence>
<dbReference type="InterPro" id="IPR013976">
    <property type="entry name" value="HDOD"/>
</dbReference>
<name>A0A6I6JNY5_9BACT</name>
<organism evidence="2 3">
    <name type="scientific">Pseudodesulfovibrio cashew</name>
    <dbReference type="NCBI Taxonomy" id="2678688"/>
    <lineage>
        <taxon>Bacteria</taxon>
        <taxon>Pseudomonadati</taxon>
        <taxon>Thermodesulfobacteriota</taxon>
        <taxon>Desulfovibrionia</taxon>
        <taxon>Desulfovibrionales</taxon>
        <taxon>Desulfovibrionaceae</taxon>
    </lineage>
</organism>
<dbReference type="KEGG" id="psel:GM415_04100"/>